<dbReference type="STRING" id="1365950.SAMN05428963_11716"/>
<dbReference type="PANTHER" id="PTHR43477">
    <property type="entry name" value="DIHYDROANTICAPSIN 7-DEHYDROGENASE"/>
    <property type="match status" value="1"/>
</dbReference>
<dbReference type="EMBL" id="FUXL01000017">
    <property type="protein sequence ID" value="SKA34323.1"/>
    <property type="molecule type" value="Genomic_DNA"/>
</dbReference>
<dbReference type="SMART" id="SM00822">
    <property type="entry name" value="PKS_KR"/>
    <property type="match status" value="1"/>
</dbReference>
<dbReference type="AlphaFoldDB" id="A0A1T4T1J0"/>
<accession>A0A1T4T1J0</accession>
<evidence type="ECO:0000256" key="2">
    <source>
        <dbReference type="ARBA" id="ARBA00023002"/>
    </source>
</evidence>
<organism evidence="5 6">
    <name type="scientific">Consotaella salsifontis</name>
    <dbReference type="NCBI Taxonomy" id="1365950"/>
    <lineage>
        <taxon>Bacteria</taxon>
        <taxon>Pseudomonadati</taxon>
        <taxon>Pseudomonadota</taxon>
        <taxon>Alphaproteobacteria</taxon>
        <taxon>Hyphomicrobiales</taxon>
        <taxon>Aurantimonadaceae</taxon>
        <taxon>Consotaella</taxon>
    </lineage>
</organism>
<dbReference type="OrthoDB" id="9803333at2"/>
<dbReference type="PRINTS" id="PR00081">
    <property type="entry name" value="GDHRDH"/>
</dbReference>
<dbReference type="GO" id="GO:0016491">
    <property type="term" value="F:oxidoreductase activity"/>
    <property type="evidence" value="ECO:0007669"/>
    <property type="project" value="UniProtKB-KW"/>
</dbReference>
<dbReference type="Proteomes" id="UP000190135">
    <property type="component" value="Unassembled WGS sequence"/>
</dbReference>
<dbReference type="RefSeq" id="WP_078709927.1">
    <property type="nucleotide sequence ID" value="NZ_FUXL01000017.1"/>
</dbReference>
<protein>
    <submittedName>
        <fullName evidence="5">NAD(P)-dependent dehydrogenase, short-chain alcohol dehydrogenase family</fullName>
    </submittedName>
</protein>
<name>A0A1T4T1J0_9HYPH</name>
<dbReference type="InterPro" id="IPR036291">
    <property type="entry name" value="NAD(P)-bd_dom_sf"/>
</dbReference>
<comment type="similarity">
    <text evidence="1">Belongs to the short-chain dehydrogenases/reductases (SDR) family.</text>
</comment>
<dbReference type="PRINTS" id="PR00080">
    <property type="entry name" value="SDRFAMILY"/>
</dbReference>
<reference evidence="5 6" key="1">
    <citation type="submission" date="2017-02" db="EMBL/GenBank/DDBJ databases">
        <authorList>
            <person name="Peterson S.W."/>
        </authorList>
    </citation>
    <scope>NUCLEOTIDE SEQUENCE [LARGE SCALE GENOMIC DNA]</scope>
    <source>
        <strain evidence="5 6">USBA 369</strain>
    </source>
</reference>
<dbReference type="InterPro" id="IPR002347">
    <property type="entry name" value="SDR_fam"/>
</dbReference>
<dbReference type="Gene3D" id="3.40.50.720">
    <property type="entry name" value="NAD(P)-binding Rossmann-like Domain"/>
    <property type="match status" value="1"/>
</dbReference>
<dbReference type="CDD" id="cd05233">
    <property type="entry name" value="SDR_c"/>
    <property type="match status" value="1"/>
</dbReference>
<dbReference type="Pfam" id="PF13561">
    <property type="entry name" value="adh_short_C2"/>
    <property type="match status" value="1"/>
</dbReference>
<keyword evidence="2" id="KW-0560">Oxidoreductase</keyword>
<evidence type="ECO:0000259" key="4">
    <source>
        <dbReference type="SMART" id="SM00822"/>
    </source>
</evidence>
<evidence type="ECO:0000313" key="5">
    <source>
        <dbReference type="EMBL" id="SKA34323.1"/>
    </source>
</evidence>
<evidence type="ECO:0000313" key="6">
    <source>
        <dbReference type="Proteomes" id="UP000190135"/>
    </source>
</evidence>
<dbReference type="PANTHER" id="PTHR43477:SF1">
    <property type="entry name" value="DIHYDROANTICAPSIN 7-DEHYDROGENASE"/>
    <property type="match status" value="1"/>
</dbReference>
<keyword evidence="6" id="KW-1185">Reference proteome</keyword>
<proteinExistence type="inferred from homology"/>
<evidence type="ECO:0000256" key="3">
    <source>
        <dbReference type="SAM" id="MobiDB-lite"/>
    </source>
</evidence>
<feature type="region of interest" description="Disordered" evidence="3">
    <location>
        <begin position="170"/>
        <end position="189"/>
    </location>
</feature>
<feature type="domain" description="Ketoreductase" evidence="4">
    <location>
        <begin position="4"/>
        <end position="167"/>
    </location>
</feature>
<sequence length="226" mass="23540">MTARRALVTGCSSGIGETITRRLLDDGWSVVGLARRRPAIEHERLGFVSVDLLDTAALSEAMSGIEPVDAIVHAAGVLRVGTLGEMDCDDGRLMWSLHVDAAARLVQHFAPTLPDGGRIILVGSRVAAGLAGRSLYAASKAALVGMARSWAAELAPRQITVNVIAPGATDTPMLRDPKRSGSAPRMPPMGRLVKPEEVAALAAFLLSDMAGSITGQQIVVCAGASL</sequence>
<dbReference type="InterPro" id="IPR051122">
    <property type="entry name" value="SDR_DHRS6-like"/>
</dbReference>
<dbReference type="InterPro" id="IPR057326">
    <property type="entry name" value="KR_dom"/>
</dbReference>
<dbReference type="SUPFAM" id="SSF51735">
    <property type="entry name" value="NAD(P)-binding Rossmann-fold domains"/>
    <property type="match status" value="1"/>
</dbReference>
<evidence type="ECO:0000256" key="1">
    <source>
        <dbReference type="ARBA" id="ARBA00006484"/>
    </source>
</evidence>
<gene>
    <name evidence="5" type="ORF">SAMN05428963_11716</name>
</gene>